<proteinExistence type="predicted"/>
<evidence type="ECO:0000313" key="2">
    <source>
        <dbReference type="EMBL" id="UYV71092.1"/>
    </source>
</evidence>
<dbReference type="Gene3D" id="3.90.550.10">
    <property type="entry name" value="Spore Coat Polysaccharide Biosynthesis Protein SpsA, Chain A"/>
    <property type="match status" value="1"/>
</dbReference>
<name>A0ABY6KS05_9ARAC</name>
<evidence type="ECO:0000313" key="3">
    <source>
        <dbReference type="Proteomes" id="UP001235939"/>
    </source>
</evidence>
<dbReference type="InterPro" id="IPR029044">
    <property type="entry name" value="Nucleotide-diphossugar_trans"/>
</dbReference>
<reference evidence="2 3" key="1">
    <citation type="submission" date="2022-01" db="EMBL/GenBank/DDBJ databases">
        <title>A chromosomal length assembly of Cordylochernes scorpioides.</title>
        <authorList>
            <person name="Zeh D."/>
            <person name="Zeh J."/>
        </authorList>
    </citation>
    <scope>NUCLEOTIDE SEQUENCE [LARGE SCALE GENOMIC DNA]</scope>
    <source>
        <strain evidence="2">IN4F17</strain>
        <tissue evidence="2">Whole Body</tissue>
    </source>
</reference>
<evidence type="ECO:0000256" key="1">
    <source>
        <dbReference type="SAM" id="MobiDB-lite"/>
    </source>
</evidence>
<organism evidence="2 3">
    <name type="scientific">Cordylochernes scorpioides</name>
    <dbReference type="NCBI Taxonomy" id="51811"/>
    <lineage>
        <taxon>Eukaryota</taxon>
        <taxon>Metazoa</taxon>
        <taxon>Ecdysozoa</taxon>
        <taxon>Arthropoda</taxon>
        <taxon>Chelicerata</taxon>
        <taxon>Arachnida</taxon>
        <taxon>Pseudoscorpiones</taxon>
        <taxon>Cheliferoidea</taxon>
        <taxon>Chernetidae</taxon>
        <taxon>Cordylochernes</taxon>
    </lineage>
</organism>
<sequence>MVQAMIILETHKRDRKTGLSTVQYRIAAPDQMTINDVPLKVFHIHLECDIKMTPWCDNHRVTTKPHPSTSSTHPPLLVPHPSGL</sequence>
<gene>
    <name evidence="2" type="ORF">LAZ67_8001687</name>
</gene>
<protein>
    <submittedName>
        <fullName evidence="2">B4GALT7</fullName>
    </submittedName>
</protein>
<keyword evidence="3" id="KW-1185">Reference proteome</keyword>
<accession>A0ABY6KS05</accession>
<dbReference type="Proteomes" id="UP001235939">
    <property type="component" value="Chromosome 08"/>
</dbReference>
<feature type="compositionally biased region" description="Low complexity" evidence="1">
    <location>
        <begin position="64"/>
        <end position="75"/>
    </location>
</feature>
<dbReference type="EMBL" id="CP092870">
    <property type="protein sequence ID" value="UYV71092.1"/>
    <property type="molecule type" value="Genomic_DNA"/>
</dbReference>
<feature type="region of interest" description="Disordered" evidence="1">
    <location>
        <begin position="57"/>
        <end position="84"/>
    </location>
</feature>